<name>A0A931FJ90_9BACT</name>
<dbReference type="Pfam" id="PF19581">
    <property type="entry name" value="Glyoxalase_7"/>
    <property type="match status" value="1"/>
</dbReference>
<organism evidence="2 3">
    <name type="scientific">Hymenobacter properus</name>
    <dbReference type="NCBI Taxonomy" id="2791026"/>
    <lineage>
        <taxon>Bacteria</taxon>
        <taxon>Pseudomonadati</taxon>
        <taxon>Bacteroidota</taxon>
        <taxon>Cytophagia</taxon>
        <taxon>Cytophagales</taxon>
        <taxon>Hymenobacteraceae</taxon>
        <taxon>Hymenobacter</taxon>
    </lineage>
</organism>
<keyword evidence="3" id="KW-1185">Reference proteome</keyword>
<reference evidence="2 3" key="1">
    <citation type="submission" date="2020-11" db="EMBL/GenBank/DDBJ databases">
        <authorList>
            <person name="Kim M.K."/>
        </authorList>
    </citation>
    <scope>NUCLEOTIDE SEQUENCE [LARGE SCALE GENOMIC DNA]</scope>
    <source>
        <strain evidence="2 3">BT439</strain>
    </source>
</reference>
<dbReference type="GO" id="GO:0046677">
    <property type="term" value="P:response to antibiotic"/>
    <property type="evidence" value="ECO:0007669"/>
    <property type="project" value="UniProtKB-KW"/>
</dbReference>
<proteinExistence type="predicted"/>
<dbReference type="RefSeq" id="WP_196285978.1">
    <property type="nucleotide sequence ID" value="NZ_JADQDP010000002.1"/>
</dbReference>
<evidence type="ECO:0000256" key="1">
    <source>
        <dbReference type="ARBA" id="ARBA00023251"/>
    </source>
</evidence>
<dbReference type="Gene3D" id="3.10.180.10">
    <property type="entry name" value="2,3-Dihydroxybiphenyl 1,2-Dioxygenase, domain 1"/>
    <property type="match status" value="1"/>
</dbReference>
<comment type="caution">
    <text evidence="2">The sequence shown here is derived from an EMBL/GenBank/DDBJ whole genome shotgun (WGS) entry which is preliminary data.</text>
</comment>
<evidence type="ECO:0000313" key="3">
    <source>
        <dbReference type="Proteomes" id="UP000645610"/>
    </source>
</evidence>
<dbReference type="AlphaFoldDB" id="A0A931FJ90"/>
<protein>
    <submittedName>
        <fullName evidence="2">VOC family protein</fullName>
    </submittedName>
</protein>
<dbReference type="EMBL" id="JADQDP010000002">
    <property type="protein sequence ID" value="MBF9141628.1"/>
    <property type="molecule type" value="Genomic_DNA"/>
</dbReference>
<dbReference type="InterPro" id="IPR000335">
    <property type="entry name" value="Bleomycin-R"/>
</dbReference>
<dbReference type="SUPFAM" id="SSF54593">
    <property type="entry name" value="Glyoxalase/Bleomycin resistance protein/Dihydroxybiphenyl dioxygenase"/>
    <property type="match status" value="1"/>
</dbReference>
<dbReference type="Proteomes" id="UP000645610">
    <property type="component" value="Unassembled WGS sequence"/>
</dbReference>
<gene>
    <name evidence="2" type="ORF">I2I01_08280</name>
</gene>
<keyword evidence="1" id="KW-0046">Antibiotic resistance</keyword>
<evidence type="ECO:0000313" key="2">
    <source>
        <dbReference type="EMBL" id="MBF9141628.1"/>
    </source>
</evidence>
<sequence length="120" mass="13781">MVTPVFSISDYAKAIEFYIGWLGFRIDWEEMRNKQPVYVQVSRGEVILHLNALPDDVPPGAKARAEMQGLLAFHRQLLNKNQATRLSLEPAYWNNRVLEMEVVDPFGNRIVFCEFATLPA</sequence>
<dbReference type="InterPro" id="IPR029068">
    <property type="entry name" value="Glyas_Bleomycin-R_OHBP_Dase"/>
</dbReference>
<accession>A0A931FJ90</accession>